<gene>
    <name evidence="1" type="ORF">BDM02DRAFT_3132099</name>
</gene>
<proteinExistence type="predicted"/>
<keyword evidence="2" id="KW-1185">Reference proteome</keyword>
<dbReference type="EMBL" id="MU118176">
    <property type="protein sequence ID" value="KAF9643906.1"/>
    <property type="molecule type" value="Genomic_DNA"/>
</dbReference>
<dbReference type="Proteomes" id="UP000886501">
    <property type="component" value="Unassembled WGS sequence"/>
</dbReference>
<accession>A0ACB6Z424</accession>
<reference evidence="1" key="2">
    <citation type="journal article" date="2020" name="Nat. Commun.">
        <title>Large-scale genome sequencing of mycorrhizal fungi provides insights into the early evolution of symbiotic traits.</title>
        <authorList>
            <person name="Miyauchi S."/>
            <person name="Kiss E."/>
            <person name="Kuo A."/>
            <person name="Drula E."/>
            <person name="Kohler A."/>
            <person name="Sanchez-Garcia M."/>
            <person name="Morin E."/>
            <person name="Andreopoulos B."/>
            <person name="Barry K.W."/>
            <person name="Bonito G."/>
            <person name="Buee M."/>
            <person name="Carver A."/>
            <person name="Chen C."/>
            <person name="Cichocki N."/>
            <person name="Clum A."/>
            <person name="Culley D."/>
            <person name="Crous P.W."/>
            <person name="Fauchery L."/>
            <person name="Girlanda M."/>
            <person name="Hayes R.D."/>
            <person name="Keri Z."/>
            <person name="LaButti K."/>
            <person name="Lipzen A."/>
            <person name="Lombard V."/>
            <person name="Magnuson J."/>
            <person name="Maillard F."/>
            <person name="Murat C."/>
            <person name="Nolan M."/>
            <person name="Ohm R.A."/>
            <person name="Pangilinan J."/>
            <person name="Pereira M.F."/>
            <person name="Perotto S."/>
            <person name="Peter M."/>
            <person name="Pfister S."/>
            <person name="Riley R."/>
            <person name="Sitrit Y."/>
            <person name="Stielow J.B."/>
            <person name="Szollosi G."/>
            <person name="Zifcakova L."/>
            <person name="Stursova M."/>
            <person name="Spatafora J.W."/>
            <person name="Tedersoo L."/>
            <person name="Vaario L.M."/>
            <person name="Yamada A."/>
            <person name="Yan M."/>
            <person name="Wang P."/>
            <person name="Xu J."/>
            <person name="Bruns T."/>
            <person name="Baldrian P."/>
            <person name="Vilgalys R."/>
            <person name="Dunand C."/>
            <person name="Henrissat B."/>
            <person name="Grigoriev I.V."/>
            <person name="Hibbett D."/>
            <person name="Nagy L.G."/>
            <person name="Martin F.M."/>
        </authorList>
    </citation>
    <scope>NUCLEOTIDE SEQUENCE</scope>
    <source>
        <strain evidence="1">P2</strain>
    </source>
</reference>
<sequence length="325" mass="35379">MAATVVSDRQRLGCAFGSSGGERRSKNTVVWGGGRFRDKFCPKFAVENNDGISRRSPLTNSLGLRALVPRRNSSIAAVALILRGTWNAPTIVLAIEDSVKEIVQLVKKLSVKRGIKNRGDSYSLLVNSYQTTLLNTVAGQGIPMDWARRGCVGFLSARRVWDGRWNWAKVISAIASPQRLTLLAFRTLSETMLTGPTAERTGRLRGILEGMPKLSRPGLPFLLGTPTLVICSIWHIDVTVEQGDLSVTGQCIEVGDSRSGGEGGWRFSLLTSCPKRRAELVNGQGFAVNFKGGTRRLGGMIATVVRKASPKRAVFNFCTNWTASK</sequence>
<name>A0ACB6Z424_THEGA</name>
<comment type="caution">
    <text evidence="1">The sequence shown here is derived from an EMBL/GenBank/DDBJ whole genome shotgun (WGS) entry which is preliminary data.</text>
</comment>
<evidence type="ECO:0000313" key="1">
    <source>
        <dbReference type="EMBL" id="KAF9643906.1"/>
    </source>
</evidence>
<reference evidence="1" key="1">
    <citation type="submission" date="2019-10" db="EMBL/GenBank/DDBJ databases">
        <authorList>
            <consortium name="DOE Joint Genome Institute"/>
            <person name="Kuo A."/>
            <person name="Miyauchi S."/>
            <person name="Kiss E."/>
            <person name="Drula E."/>
            <person name="Kohler A."/>
            <person name="Sanchez-Garcia M."/>
            <person name="Andreopoulos B."/>
            <person name="Barry K.W."/>
            <person name="Bonito G."/>
            <person name="Buee M."/>
            <person name="Carver A."/>
            <person name="Chen C."/>
            <person name="Cichocki N."/>
            <person name="Clum A."/>
            <person name="Culley D."/>
            <person name="Crous P.W."/>
            <person name="Fauchery L."/>
            <person name="Girlanda M."/>
            <person name="Hayes R."/>
            <person name="Keri Z."/>
            <person name="Labutti K."/>
            <person name="Lipzen A."/>
            <person name="Lombard V."/>
            <person name="Magnuson J."/>
            <person name="Maillard F."/>
            <person name="Morin E."/>
            <person name="Murat C."/>
            <person name="Nolan M."/>
            <person name="Ohm R."/>
            <person name="Pangilinan J."/>
            <person name="Pereira M."/>
            <person name="Perotto S."/>
            <person name="Peter M."/>
            <person name="Riley R."/>
            <person name="Sitrit Y."/>
            <person name="Stielow B."/>
            <person name="Szollosi G."/>
            <person name="Zifcakova L."/>
            <person name="Stursova M."/>
            <person name="Spatafora J.W."/>
            <person name="Tedersoo L."/>
            <person name="Vaario L.-M."/>
            <person name="Yamada A."/>
            <person name="Yan M."/>
            <person name="Wang P."/>
            <person name="Xu J."/>
            <person name="Bruns T."/>
            <person name="Baldrian P."/>
            <person name="Vilgalys R."/>
            <person name="Henrissat B."/>
            <person name="Grigoriev I.V."/>
            <person name="Hibbett D."/>
            <person name="Nagy L.G."/>
            <person name="Martin F.M."/>
        </authorList>
    </citation>
    <scope>NUCLEOTIDE SEQUENCE</scope>
    <source>
        <strain evidence="1">P2</strain>
    </source>
</reference>
<evidence type="ECO:0000313" key="2">
    <source>
        <dbReference type="Proteomes" id="UP000886501"/>
    </source>
</evidence>
<protein>
    <submittedName>
        <fullName evidence="1">Uncharacterized protein</fullName>
    </submittedName>
</protein>
<organism evidence="1 2">
    <name type="scientific">Thelephora ganbajun</name>
    <name type="common">Ganba fungus</name>
    <dbReference type="NCBI Taxonomy" id="370292"/>
    <lineage>
        <taxon>Eukaryota</taxon>
        <taxon>Fungi</taxon>
        <taxon>Dikarya</taxon>
        <taxon>Basidiomycota</taxon>
        <taxon>Agaricomycotina</taxon>
        <taxon>Agaricomycetes</taxon>
        <taxon>Thelephorales</taxon>
        <taxon>Thelephoraceae</taxon>
        <taxon>Thelephora</taxon>
    </lineage>
</organism>